<reference evidence="2" key="1">
    <citation type="submission" date="2006-12" db="EMBL/GenBank/DDBJ databases">
        <title>Complete sequence of chromosome 1 of Paracoccus denitrificans PD1222.</title>
        <authorList>
            <person name="Copeland A."/>
            <person name="Lucas S."/>
            <person name="Lapidus A."/>
            <person name="Barry K."/>
            <person name="Detter J.C."/>
            <person name="Glavina del Rio T."/>
            <person name="Hammon N."/>
            <person name="Israni S."/>
            <person name="Dalin E."/>
            <person name="Tice H."/>
            <person name="Pitluck S."/>
            <person name="Munk A.C."/>
            <person name="Brettin T."/>
            <person name="Bruce D."/>
            <person name="Han C."/>
            <person name="Tapia R."/>
            <person name="Gilna P."/>
            <person name="Schmutz J."/>
            <person name="Larimer F."/>
            <person name="Land M."/>
            <person name="Hauser L."/>
            <person name="Kyrpides N."/>
            <person name="Lykidis A."/>
            <person name="Spiro S."/>
            <person name="Richardson D.J."/>
            <person name="Moir J.W.B."/>
            <person name="Ferguson S.J."/>
            <person name="van Spanning R.J.M."/>
            <person name="Richardson P."/>
        </authorList>
    </citation>
    <scope>NUCLEOTIDE SEQUENCE [LARGE SCALE GENOMIC DNA]</scope>
    <source>
        <strain evidence="2">Pd 1222</strain>
    </source>
</reference>
<accession>A1B2Q5</accession>
<dbReference type="AlphaFoldDB" id="A1B2Q5"/>
<dbReference type="PANTHER" id="PTHR42685:SF22">
    <property type="entry name" value="CONDITIONED MEDIUM FACTOR RECEPTOR 1"/>
    <property type="match status" value="1"/>
</dbReference>
<dbReference type="InterPro" id="IPR050407">
    <property type="entry name" value="Geranylgeranyl_reductase"/>
</dbReference>
<dbReference type="EMBL" id="CP000489">
    <property type="protein sequence ID" value="ABL69799.1"/>
    <property type="molecule type" value="Genomic_DNA"/>
</dbReference>
<gene>
    <name evidence="1" type="ordered locus">Pden_1702</name>
</gene>
<dbReference type="PRINTS" id="PR00469">
    <property type="entry name" value="PNDRDTASEII"/>
</dbReference>
<dbReference type="STRING" id="318586.Pden_1702"/>
<keyword evidence="2" id="KW-1185">Reference proteome</keyword>
<dbReference type="Gene3D" id="3.50.50.60">
    <property type="entry name" value="FAD/NAD(P)-binding domain"/>
    <property type="match status" value="1"/>
</dbReference>
<dbReference type="GeneID" id="93450094"/>
<dbReference type="SUPFAM" id="SSF51905">
    <property type="entry name" value="FAD/NAD(P)-binding domain"/>
    <property type="match status" value="1"/>
</dbReference>
<dbReference type="EnsemblBacteria" id="ABL69799">
    <property type="protein sequence ID" value="ABL69799"/>
    <property type="gene ID" value="Pden_1702"/>
</dbReference>
<dbReference type="Gene3D" id="3.30.9.100">
    <property type="match status" value="1"/>
</dbReference>
<evidence type="ECO:0000313" key="2">
    <source>
        <dbReference type="Proteomes" id="UP000000361"/>
    </source>
</evidence>
<dbReference type="KEGG" id="pde:Pden_1702"/>
<dbReference type="Proteomes" id="UP000000361">
    <property type="component" value="Chromosome 1"/>
</dbReference>
<dbReference type="HOGENOM" id="CLU_024648_6_1_5"/>
<dbReference type="RefSeq" id="WP_011747997.1">
    <property type="nucleotide sequence ID" value="NC_008686.1"/>
</dbReference>
<organism evidence="1 2">
    <name type="scientific">Paracoccus denitrificans (strain Pd 1222)</name>
    <dbReference type="NCBI Taxonomy" id="318586"/>
    <lineage>
        <taxon>Bacteria</taxon>
        <taxon>Pseudomonadati</taxon>
        <taxon>Pseudomonadota</taxon>
        <taxon>Alphaproteobacteria</taxon>
        <taxon>Rhodobacterales</taxon>
        <taxon>Paracoccaceae</taxon>
        <taxon>Paracoccus</taxon>
    </lineage>
</organism>
<dbReference type="PANTHER" id="PTHR42685">
    <property type="entry name" value="GERANYLGERANYL DIPHOSPHATE REDUCTASE"/>
    <property type="match status" value="1"/>
</dbReference>
<sequence>MTRHADLIVLGGGPAGAVSAWLAAREGLGVLLVDPDRQRPRIEGLSPRLHRWLAQQGLLRGFAHTHGPLRRQVDWAGISDSNAEHVVLRGALDAHLRQAAVAAGAVPVVASGRPEAGGAVLSDGRRLHAPLVIDARGRNAPATAGRAPATVALSGWVRAALPPGIRLTAFARGWLWRVALPDGRVWAQAMLDAAGEGDPQARLLAALVEAEPALCAAPAGPVLAREAAPRLPAPVADLALLRVGDAFAAMDPLSGHGQFWAVSSALAVAAVRRTLAARPGSGPLCRRFLIRRAWESSLHQMRVGRDFLRAETRFRDAPFWSARRDFPDDHPLIAPTAPRIEPAILVEDGLLAERELLCTPRSPGGIGWFGAIPAPEVWRLWQRGGEAALQARWGGAAPALARKLLSEIAPWPASAA</sequence>
<name>A1B2Q5_PARDP</name>
<evidence type="ECO:0000313" key="1">
    <source>
        <dbReference type="EMBL" id="ABL69799.1"/>
    </source>
</evidence>
<dbReference type="eggNOG" id="COG0644">
    <property type="taxonomic scope" value="Bacteria"/>
</dbReference>
<protein>
    <submittedName>
        <fullName evidence="1">PimS2 protein</fullName>
    </submittedName>
</protein>
<dbReference type="OrthoDB" id="9799983at2"/>
<dbReference type="InterPro" id="IPR036188">
    <property type="entry name" value="FAD/NAD-bd_sf"/>
</dbReference>
<proteinExistence type="predicted"/>